<dbReference type="Proteomes" id="UP000037020">
    <property type="component" value="Unassembled WGS sequence"/>
</dbReference>
<name>A0ABR5J318_9ACTN</name>
<evidence type="ECO:0000313" key="3">
    <source>
        <dbReference type="Proteomes" id="UP000037020"/>
    </source>
</evidence>
<accession>A0ABR5J318</accession>
<dbReference type="InterPro" id="IPR032710">
    <property type="entry name" value="NTF2-like_dom_sf"/>
</dbReference>
<dbReference type="Pfam" id="PF13577">
    <property type="entry name" value="SnoaL_4"/>
    <property type="match status" value="1"/>
</dbReference>
<keyword evidence="3" id="KW-1185">Reference proteome</keyword>
<sequence>MTVQTLAQDTDFGRIYAEVQDFYARHFHLLDAGRAEEWARTYTEDGYFHPEVLDRPVQGHAALTEGVRRTHAELTAKGAQRRHWHGMVAVAPRDADTLDVRCYALVFETPRGGASALRMSCVCEDVLVRDGGDWKIRERKVTRDDMTPA</sequence>
<reference evidence="2 3" key="1">
    <citation type="submission" date="2015-07" db="EMBL/GenBank/DDBJ databases">
        <authorList>
            <person name="Ju K.-S."/>
            <person name="Doroghazi J.R."/>
            <person name="Metcalf W.W."/>
        </authorList>
    </citation>
    <scope>NUCLEOTIDE SEQUENCE [LARGE SCALE GENOMIC DNA]</scope>
    <source>
        <strain evidence="2 3">NRRL B-3589</strain>
    </source>
</reference>
<dbReference type="SUPFAM" id="SSF54427">
    <property type="entry name" value="NTF2-like"/>
    <property type="match status" value="1"/>
</dbReference>
<dbReference type="CDD" id="cd00531">
    <property type="entry name" value="NTF2_like"/>
    <property type="match status" value="1"/>
</dbReference>
<feature type="domain" description="SnoaL-like" evidence="1">
    <location>
        <begin position="16"/>
        <end position="140"/>
    </location>
</feature>
<proteinExistence type="predicted"/>
<evidence type="ECO:0000313" key="2">
    <source>
        <dbReference type="EMBL" id="KOG87807.1"/>
    </source>
</evidence>
<organism evidence="2 3">
    <name type="scientific">Streptomyces varsoviensis</name>
    <dbReference type="NCBI Taxonomy" id="67373"/>
    <lineage>
        <taxon>Bacteria</taxon>
        <taxon>Bacillati</taxon>
        <taxon>Actinomycetota</taxon>
        <taxon>Actinomycetes</taxon>
        <taxon>Kitasatosporales</taxon>
        <taxon>Streptomycetaceae</taxon>
        <taxon>Streptomyces</taxon>
    </lineage>
</organism>
<dbReference type="EMBL" id="LGUT01002023">
    <property type="protein sequence ID" value="KOG87807.1"/>
    <property type="molecule type" value="Genomic_DNA"/>
</dbReference>
<gene>
    <name evidence="2" type="ORF">ADK38_23375</name>
</gene>
<dbReference type="RefSeq" id="WP_037963426.1">
    <property type="nucleotide sequence ID" value="NZ_JBIRHZ010000002.1"/>
</dbReference>
<comment type="caution">
    <text evidence="2">The sequence shown here is derived from an EMBL/GenBank/DDBJ whole genome shotgun (WGS) entry which is preliminary data.</text>
</comment>
<dbReference type="Gene3D" id="3.10.450.50">
    <property type="match status" value="1"/>
</dbReference>
<evidence type="ECO:0000259" key="1">
    <source>
        <dbReference type="Pfam" id="PF13577"/>
    </source>
</evidence>
<protein>
    <submittedName>
        <fullName evidence="2">Hydroxylacyl-CoA dehydrogenase</fullName>
    </submittedName>
</protein>
<dbReference type="InterPro" id="IPR037401">
    <property type="entry name" value="SnoaL-like"/>
</dbReference>